<keyword evidence="3" id="KW-1185">Reference proteome</keyword>
<evidence type="ECO:0000313" key="2">
    <source>
        <dbReference type="EMBL" id="GBP86213.1"/>
    </source>
</evidence>
<dbReference type="EMBL" id="BGZK01001781">
    <property type="protein sequence ID" value="GBP86213.1"/>
    <property type="molecule type" value="Genomic_DNA"/>
</dbReference>
<organism evidence="2 3">
    <name type="scientific">Eumeta variegata</name>
    <name type="common">Bagworm moth</name>
    <name type="synonym">Eumeta japonica</name>
    <dbReference type="NCBI Taxonomy" id="151549"/>
    <lineage>
        <taxon>Eukaryota</taxon>
        <taxon>Metazoa</taxon>
        <taxon>Ecdysozoa</taxon>
        <taxon>Arthropoda</taxon>
        <taxon>Hexapoda</taxon>
        <taxon>Insecta</taxon>
        <taxon>Pterygota</taxon>
        <taxon>Neoptera</taxon>
        <taxon>Endopterygota</taxon>
        <taxon>Lepidoptera</taxon>
        <taxon>Glossata</taxon>
        <taxon>Ditrysia</taxon>
        <taxon>Tineoidea</taxon>
        <taxon>Psychidae</taxon>
        <taxon>Oiketicinae</taxon>
        <taxon>Eumeta</taxon>
    </lineage>
</organism>
<evidence type="ECO:0000256" key="1">
    <source>
        <dbReference type="SAM" id="MobiDB-lite"/>
    </source>
</evidence>
<feature type="compositionally biased region" description="Basic residues" evidence="1">
    <location>
        <begin position="68"/>
        <end position="77"/>
    </location>
</feature>
<gene>
    <name evidence="2" type="ORF">EVAR_54829_1</name>
</gene>
<accession>A0A4C1ZGE3</accession>
<evidence type="ECO:0000313" key="3">
    <source>
        <dbReference type="Proteomes" id="UP000299102"/>
    </source>
</evidence>
<dbReference type="AlphaFoldDB" id="A0A4C1ZGE3"/>
<proteinExistence type="predicted"/>
<protein>
    <submittedName>
        <fullName evidence="2">Uncharacterized protein</fullName>
    </submittedName>
</protein>
<dbReference type="OrthoDB" id="410104at2759"/>
<comment type="caution">
    <text evidence="2">The sequence shown here is derived from an EMBL/GenBank/DDBJ whole genome shotgun (WGS) entry which is preliminary data.</text>
</comment>
<feature type="region of interest" description="Disordered" evidence="1">
    <location>
        <begin position="65"/>
        <end position="84"/>
    </location>
</feature>
<reference evidence="2 3" key="1">
    <citation type="journal article" date="2019" name="Commun. Biol.">
        <title>The bagworm genome reveals a unique fibroin gene that provides high tensile strength.</title>
        <authorList>
            <person name="Kono N."/>
            <person name="Nakamura H."/>
            <person name="Ohtoshi R."/>
            <person name="Tomita M."/>
            <person name="Numata K."/>
            <person name="Arakawa K."/>
        </authorList>
    </citation>
    <scope>NUCLEOTIDE SEQUENCE [LARGE SCALE GENOMIC DNA]</scope>
</reference>
<dbReference type="Proteomes" id="UP000299102">
    <property type="component" value="Unassembled WGS sequence"/>
</dbReference>
<name>A0A4C1ZGE3_EUMVA</name>
<sequence>MKTEKGLKKVYVTEYFPKELLAKRKALQEKLEEEKKKGKIVFSEWTGRMLRERKGKWTKLITEWHPRGSNRSKGRQTKRWEDDLTKGAGPIQLRTAKQRNEWKVLEEIFFEKQAVKRGEKIECRE</sequence>